<dbReference type="InterPro" id="IPR009057">
    <property type="entry name" value="Homeodomain-like_sf"/>
</dbReference>
<dbReference type="FunFam" id="3.40.50.300:FF:000006">
    <property type="entry name" value="DNA-binding transcriptional regulator NtrC"/>
    <property type="match status" value="1"/>
</dbReference>
<dbReference type="InterPro" id="IPR025943">
    <property type="entry name" value="Sigma_54_int_dom_ATP-bd_2"/>
</dbReference>
<proteinExistence type="predicted"/>
<dbReference type="GO" id="GO:0000160">
    <property type="term" value="P:phosphorelay signal transduction system"/>
    <property type="evidence" value="ECO:0007669"/>
    <property type="project" value="InterPro"/>
</dbReference>
<evidence type="ECO:0000256" key="7">
    <source>
        <dbReference type="SAM" id="MobiDB-lite"/>
    </source>
</evidence>
<dbReference type="SMART" id="SM00382">
    <property type="entry name" value="AAA"/>
    <property type="match status" value="1"/>
</dbReference>
<dbReference type="GO" id="GO:0006355">
    <property type="term" value="P:regulation of DNA-templated transcription"/>
    <property type="evidence" value="ECO:0007669"/>
    <property type="project" value="InterPro"/>
</dbReference>
<evidence type="ECO:0000256" key="5">
    <source>
        <dbReference type="ARBA" id="ARBA00023163"/>
    </source>
</evidence>
<dbReference type="Pfam" id="PF02954">
    <property type="entry name" value="HTH_8"/>
    <property type="match status" value="1"/>
</dbReference>
<evidence type="ECO:0000313" key="11">
    <source>
        <dbReference type="Proteomes" id="UP000427281"/>
    </source>
</evidence>
<dbReference type="AlphaFoldDB" id="A0A6I6AKF0"/>
<dbReference type="KEGG" id="gim:F1728_23950"/>
<evidence type="ECO:0000259" key="9">
    <source>
        <dbReference type="PROSITE" id="PS50110"/>
    </source>
</evidence>
<dbReference type="Pfam" id="PF25601">
    <property type="entry name" value="AAA_lid_14"/>
    <property type="match status" value="1"/>
</dbReference>
<dbReference type="Pfam" id="PF00158">
    <property type="entry name" value="Sigma54_activat"/>
    <property type="match status" value="1"/>
</dbReference>
<dbReference type="InterPro" id="IPR025944">
    <property type="entry name" value="Sigma_54_int_dom_CS"/>
</dbReference>
<dbReference type="SUPFAM" id="SSF46689">
    <property type="entry name" value="Homeodomain-like"/>
    <property type="match status" value="1"/>
</dbReference>
<dbReference type="PANTHER" id="PTHR32071">
    <property type="entry name" value="TRANSCRIPTIONAL REGULATORY PROTEIN"/>
    <property type="match status" value="1"/>
</dbReference>
<organism evidence="10 11">
    <name type="scientific">Gimesia benthica</name>
    <dbReference type="NCBI Taxonomy" id="2608982"/>
    <lineage>
        <taxon>Bacteria</taxon>
        <taxon>Pseudomonadati</taxon>
        <taxon>Planctomycetota</taxon>
        <taxon>Planctomycetia</taxon>
        <taxon>Planctomycetales</taxon>
        <taxon>Planctomycetaceae</taxon>
        <taxon>Gimesia</taxon>
    </lineage>
</organism>
<gene>
    <name evidence="10" type="ORF">F1728_23950</name>
</gene>
<feature type="domain" description="Response regulatory" evidence="9">
    <location>
        <begin position="38"/>
        <end position="151"/>
    </location>
</feature>
<dbReference type="InterPro" id="IPR011006">
    <property type="entry name" value="CheY-like_superfamily"/>
</dbReference>
<protein>
    <submittedName>
        <fullName evidence="10">Sigma-54-dependent Fis family transcriptional regulator</fullName>
    </submittedName>
</protein>
<dbReference type="InterPro" id="IPR058031">
    <property type="entry name" value="AAA_lid_NorR"/>
</dbReference>
<evidence type="ECO:0000313" key="10">
    <source>
        <dbReference type="EMBL" id="QGQ25550.1"/>
    </source>
</evidence>
<keyword evidence="4" id="KW-0238">DNA-binding</keyword>
<dbReference type="Gene3D" id="3.40.50.2300">
    <property type="match status" value="1"/>
</dbReference>
<keyword evidence="1" id="KW-0547">Nucleotide-binding</keyword>
<reference evidence="10 11" key="1">
    <citation type="submission" date="2019-09" db="EMBL/GenBank/DDBJ databases">
        <title>Gimesia benthica sp. nov., a novel bacterium isolated from deep-sea water of the Northwest Indian Ocean.</title>
        <authorList>
            <person name="Dai X."/>
        </authorList>
    </citation>
    <scope>NUCLEOTIDE SEQUENCE [LARGE SCALE GENOMIC DNA]</scope>
    <source>
        <strain evidence="10 11">E7</strain>
    </source>
</reference>
<evidence type="ECO:0000256" key="2">
    <source>
        <dbReference type="ARBA" id="ARBA00022840"/>
    </source>
</evidence>
<dbReference type="InterPro" id="IPR027417">
    <property type="entry name" value="P-loop_NTPase"/>
</dbReference>
<evidence type="ECO:0000256" key="4">
    <source>
        <dbReference type="ARBA" id="ARBA00023125"/>
    </source>
</evidence>
<name>A0A6I6AKF0_9PLAN</name>
<dbReference type="Gene3D" id="1.10.10.60">
    <property type="entry name" value="Homeodomain-like"/>
    <property type="match status" value="1"/>
</dbReference>
<dbReference type="PROSITE" id="PS00688">
    <property type="entry name" value="SIGMA54_INTERACT_3"/>
    <property type="match status" value="1"/>
</dbReference>
<dbReference type="Proteomes" id="UP000427281">
    <property type="component" value="Chromosome"/>
</dbReference>
<dbReference type="SUPFAM" id="SSF52172">
    <property type="entry name" value="CheY-like"/>
    <property type="match status" value="1"/>
</dbReference>
<evidence type="ECO:0000256" key="3">
    <source>
        <dbReference type="ARBA" id="ARBA00023015"/>
    </source>
</evidence>
<dbReference type="InterPro" id="IPR001789">
    <property type="entry name" value="Sig_transdc_resp-reg_receiver"/>
</dbReference>
<evidence type="ECO:0000259" key="8">
    <source>
        <dbReference type="PROSITE" id="PS50045"/>
    </source>
</evidence>
<dbReference type="InterPro" id="IPR025662">
    <property type="entry name" value="Sigma_54_int_dom_ATP-bd_1"/>
</dbReference>
<dbReference type="GO" id="GO:0005524">
    <property type="term" value="F:ATP binding"/>
    <property type="evidence" value="ECO:0007669"/>
    <property type="project" value="UniProtKB-KW"/>
</dbReference>
<sequence length="513" mass="57160">MLKETILCAILHGTGFAKLKSNVSLFRRGENKNMSNNHLLLISEEQSSDSKIYNWFSKQDFCQTQCCVPSEVSQHLEQRVDLILCDTGEDVSISLELLYLGKQQAPEVPFLIVSQTSDVATAVAAMKQGADEFLVKPLQPESLVKLIKGYLQARQSRVAVEEQHGSSTARLGRYVGFETMVGATQVMQQLFERAQRVADTDSTVLITGESGTGKELLAEAIHRNSLRAEHPFVTINMAAVPEHLVESELFGHVKGSFTDASESRVGRFEAAHGGTLFIDEIGDFKLESQARLLRVLENHRVTLIGSNRDREVDVRVIAATSHPLQQMVQTGDFREDLFYRLNVVNLALPPLRERRDDIPVLVNFFLTQLCQDLKRDVPQLDPELEAWLRNGHWPGNIRQLRNCLESMLVLSREEVLTLADLPEMMNGGQLAAGQIAIPAGTRLEDLERTAIEQTLKRYRGNRTQSARSLGVSVRTLQRKLKAWGVMSDSRGNGQSEETAKLGLQGSGTISTSR</sequence>
<evidence type="ECO:0000256" key="6">
    <source>
        <dbReference type="PROSITE-ProRule" id="PRU00169"/>
    </source>
</evidence>
<feature type="region of interest" description="Disordered" evidence="7">
    <location>
        <begin position="485"/>
        <end position="513"/>
    </location>
</feature>
<dbReference type="PRINTS" id="PR01590">
    <property type="entry name" value="HTHFIS"/>
</dbReference>
<dbReference type="Pfam" id="PF00072">
    <property type="entry name" value="Response_reg"/>
    <property type="match status" value="1"/>
</dbReference>
<accession>A0A6I6AKF0</accession>
<feature type="domain" description="Sigma-54 factor interaction" evidence="8">
    <location>
        <begin position="180"/>
        <end position="409"/>
    </location>
</feature>
<keyword evidence="3" id="KW-0805">Transcription regulation</keyword>
<dbReference type="PROSITE" id="PS00676">
    <property type="entry name" value="SIGMA54_INTERACT_2"/>
    <property type="match status" value="1"/>
</dbReference>
<dbReference type="Gene3D" id="3.40.50.300">
    <property type="entry name" value="P-loop containing nucleotide triphosphate hydrolases"/>
    <property type="match status" value="1"/>
</dbReference>
<keyword evidence="2" id="KW-0067">ATP-binding</keyword>
<dbReference type="EMBL" id="CP043930">
    <property type="protein sequence ID" value="QGQ25550.1"/>
    <property type="molecule type" value="Genomic_DNA"/>
</dbReference>
<keyword evidence="11" id="KW-1185">Reference proteome</keyword>
<dbReference type="InterPro" id="IPR003593">
    <property type="entry name" value="AAA+_ATPase"/>
</dbReference>
<keyword evidence="6" id="KW-0597">Phosphoprotein</keyword>
<dbReference type="InterPro" id="IPR002078">
    <property type="entry name" value="Sigma_54_int"/>
</dbReference>
<dbReference type="PROSITE" id="PS00675">
    <property type="entry name" value="SIGMA54_INTERACT_1"/>
    <property type="match status" value="1"/>
</dbReference>
<dbReference type="InterPro" id="IPR002197">
    <property type="entry name" value="HTH_Fis"/>
</dbReference>
<dbReference type="SUPFAM" id="SSF52540">
    <property type="entry name" value="P-loop containing nucleoside triphosphate hydrolases"/>
    <property type="match status" value="1"/>
</dbReference>
<dbReference type="GO" id="GO:0043565">
    <property type="term" value="F:sequence-specific DNA binding"/>
    <property type="evidence" value="ECO:0007669"/>
    <property type="project" value="InterPro"/>
</dbReference>
<dbReference type="Gene3D" id="1.10.8.60">
    <property type="match status" value="1"/>
</dbReference>
<evidence type="ECO:0000256" key="1">
    <source>
        <dbReference type="ARBA" id="ARBA00022741"/>
    </source>
</evidence>
<keyword evidence="5" id="KW-0804">Transcription</keyword>
<dbReference type="PROSITE" id="PS50110">
    <property type="entry name" value="RESPONSE_REGULATORY"/>
    <property type="match status" value="1"/>
</dbReference>
<feature type="modified residue" description="4-aspartylphosphate" evidence="6">
    <location>
        <position position="86"/>
    </location>
</feature>
<dbReference type="PROSITE" id="PS50045">
    <property type="entry name" value="SIGMA54_INTERACT_4"/>
    <property type="match status" value="1"/>
</dbReference>
<dbReference type="CDD" id="cd00009">
    <property type="entry name" value="AAA"/>
    <property type="match status" value="1"/>
</dbReference>